<dbReference type="Pfam" id="PF24181">
    <property type="entry name" value="TPR_TTI1_C"/>
    <property type="match status" value="1"/>
</dbReference>
<dbReference type="AlphaFoldDB" id="A0A8J0TX85"/>
<dbReference type="Pfam" id="PF24176">
    <property type="entry name" value="TPR_TTI1_2nd"/>
    <property type="match status" value="1"/>
</dbReference>
<feature type="region of interest" description="Disordered" evidence="1">
    <location>
        <begin position="1"/>
        <end position="22"/>
    </location>
</feature>
<keyword evidence="4" id="KW-1185">Reference proteome</keyword>
<dbReference type="CTD" id="108704602"/>
<dbReference type="PANTHER" id="PTHR18460">
    <property type="entry name" value="TEL2 INTERACTING PROTEIN 1 TTI1 FAMILY MEMBER"/>
    <property type="match status" value="1"/>
</dbReference>
<feature type="domain" description="TTI1 N-terminal TPR" evidence="2">
    <location>
        <begin position="77"/>
        <end position="397"/>
    </location>
</feature>
<dbReference type="AGR" id="Xenbase:XB-GENE-6487603"/>
<feature type="region of interest" description="Disordered" evidence="1">
    <location>
        <begin position="837"/>
        <end position="870"/>
    </location>
</feature>
<evidence type="ECO:0000259" key="2">
    <source>
        <dbReference type="Pfam" id="PF24173"/>
    </source>
</evidence>
<dbReference type="Pfam" id="PF21547">
    <property type="entry name" value="TTI1"/>
    <property type="match status" value="1"/>
</dbReference>
<evidence type="ECO:0000256" key="1">
    <source>
        <dbReference type="SAM" id="MobiDB-lite"/>
    </source>
</evidence>
<evidence type="ECO:0000259" key="3">
    <source>
        <dbReference type="Pfam" id="PF24181"/>
    </source>
</evidence>
<reference evidence="5" key="1">
    <citation type="submission" date="2025-08" db="UniProtKB">
        <authorList>
            <consortium name="RefSeq"/>
        </authorList>
    </citation>
    <scope>IDENTIFICATION</scope>
    <source>
        <strain evidence="5">J_2021</strain>
        <tissue evidence="5">Erythrocytes</tissue>
    </source>
</reference>
<dbReference type="Proteomes" id="UP000186698">
    <property type="component" value="Chromosome 9_10L"/>
</dbReference>
<evidence type="ECO:0000313" key="5">
    <source>
        <dbReference type="RefSeq" id="XP_018096712.1"/>
    </source>
</evidence>
<dbReference type="InterPro" id="IPR057567">
    <property type="entry name" value="TPR_TTI1_C"/>
</dbReference>
<dbReference type="InterPro" id="IPR011989">
    <property type="entry name" value="ARM-like"/>
</dbReference>
<dbReference type="Xenbase" id="XB-GENE-6487603">
    <property type="gene designation" value="tti1.L"/>
</dbReference>
<dbReference type="Gene3D" id="1.25.10.10">
    <property type="entry name" value="Leucine-rich Repeat Variant"/>
    <property type="match status" value="2"/>
</dbReference>
<dbReference type="Pfam" id="PF24173">
    <property type="entry name" value="TPR_TTI1_N"/>
    <property type="match status" value="1"/>
</dbReference>
<evidence type="ECO:0000313" key="4">
    <source>
        <dbReference type="Proteomes" id="UP000186698"/>
    </source>
</evidence>
<dbReference type="GO" id="GO:0005737">
    <property type="term" value="C:cytoplasm"/>
    <property type="evidence" value="ECO:0000318"/>
    <property type="project" value="GO_Central"/>
</dbReference>
<dbReference type="PANTHER" id="PTHR18460:SF3">
    <property type="entry name" value="TELO2-INTERACTING PROTEIN 1 HOMOLOG"/>
    <property type="match status" value="1"/>
</dbReference>
<dbReference type="RefSeq" id="XP_018096712.1">
    <property type="nucleotide sequence ID" value="XM_018241223.2"/>
</dbReference>
<accession>A0A8J0TX85</accession>
<dbReference type="InterPro" id="IPR049362">
    <property type="entry name" value="TTI1_rpt"/>
</dbReference>
<gene>
    <name evidence="5 6" type="primary">tti1.L</name>
</gene>
<sequence length="1099" mass="121889">MFTRVPPTGPEQDGGFTSHPSTACHVGRNGETRCRDNPAHIFHVTSAREASLCAAVWLKGYTLNTEMASPANPQSAFKILRPYCVKLTQEQTVQNVKYLQEQIDDVEASTLQDLLEYILFPLRFTLKTPGLKKPGLVQAVLDCISHLLSLTCLKNPDTLQEMFSELCSCLPPDKTEPVSEELKLSVVCAVRSLLHSSCADILPMLYKPARLPELGFTITLLLKLAEFEKSRQIRLEALSCLEALLFQNGNQETGLGDLFASFLPGLCTALTRIICGDPKQGYRVTCGALRLWANIVCIVMSDEILAKVVEKKPTVQGISGRVAELLVHRDKDWVKQTAGRLSVHLSKITEHCTSDPHWKVRLSLVELAQVLLRQCWGSLGEANGNLLKILVGHTSDDRNEVKARAQEVLLEVSQEGPTSRTLGEVLSENLHSLAVSLPRLLSSQDDQGKLHTLALLIGYIQLLGPRLTLTLHSQAHLQRLSAALLQTLELDLCSVKVVESRLQSSVAPLQQQNPTLSVFQQKNFRLFRDLRVLCSIEMVCRLLGYYGDLCLLTDHFLGLYRTQRLPAIIVLNQLVLGAAGIEVEVLDGSSRVLDVSELLDIVRPLLEEYIDPVNWHLHACQSSHELGNELALLSLGSSAKPTLGDMSANAWKLCLQLEGISCFARALGITFRQLLISALYPLLEKAGDQSLMVSGAAMVAMGEVSLACGYQDVSQLIEANADYLASEVSIGLRRLRWKYGGPPCVLQAMLQNSGPSLLPLLGELVQDLLSALDQSQENGVRVLLPVLNSLVDHLGKWYPPEDKPLVPQLNQGQPNVGNLVQEIQEFLQEHVKQQQLARGEFQEENEEELHKDDKDVPFEPKPDDDEKPPIPTHVQISKEVAEKCTHFLSHSDPQIRMQALDTLRLSLLSLQTQENVLLPLAHKIWPCLVKRLLQDEPLILLRAFQVLVCLAVSCRDFLRQRVCKDALPAFLKSLRSQASVSVRAGPIYTHTLGFKLQLALLEGLGTLCVTLGLGDSDLLEVIDSCMLYLSSRQPKKLQEAAISAFLCFAQLDPDIVWLYLSPWMSLLTLPHPSLIPLPCTSRARDEYSHNACNLLQRIL</sequence>
<name>A0A8J0TX85_XENLA</name>
<dbReference type="OrthoDB" id="49511at2759"/>
<feature type="domain" description="TTI1 C-terminal TPR" evidence="3">
    <location>
        <begin position="786"/>
        <end position="1057"/>
    </location>
</feature>
<dbReference type="InterPro" id="IPR052587">
    <property type="entry name" value="TELO2-interacting_protein_1"/>
</dbReference>
<dbReference type="KEGG" id="xla:108704602"/>
<feature type="compositionally biased region" description="Basic and acidic residues" evidence="1">
    <location>
        <begin position="848"/>
        <end position="861"/>
    </location>
</feature>
<protein>
    <submittedName>
        <fullName evidence="5">TELO2-interacting protein 1 homolog isoform X1</fullName>
    </submittedName>
</protein>
<evidence type="ECO:0000313" key="6">
    <source>
        <dbReference type="Xenbase" id="XB-GENE-6487603"/>
    </source>
</evidence>
<organism evidence="4 5">
    <name type="scientific">Xenopus laevis</name>
    <name type="common">African clawed frog</name>
    <dbReference type="NCBI Taxonomy" id="8355"/>
    <lineage>
        <taxon>Eukaryota</taxon>
        <taxon>Metazoa</taxon>
        <taxon>Chordata</taxon>
        <taxon>Craniata</taxon>
        <taxon>Vertebrata</taxon>
        <taxon>Euteleostomi</taxon>
        <taxon>Amphibia</taxon>
        <taxon>Batrachia</taxon>
        <taxon>Anura</taxon>
        <taxon>Pipoidea</taxon>
        <taxon>Pipidae</taxon>
        <taxon>Xenopodinae</taxon>
        <taxon>Xenopus</taxon>
        <taxon>Xenopus</taxon>
    </lineage>
</organism>
<dbReference type="GeneID" id="108704602"/>
<proteinExistence type="predicted"/>
<dbReference type="FunFam" id="1.25.10.10:FF:001098">
    <property type="entry name" value="TELO2-interacting protein 1"/>
    <property type="match status" value="1"/>
</dbReference>
<dbReference type="SUPFAM" id="SSF48371">
    <property type="entry name" value="ARM repeat"/>
    <property type="match status" value="1"/>
</dbReference>
<dbReference type="InterPro" id="IPR057566">
    <property type="entry name" value="TPR_TTI1_N"/>
</dbReference>
<dbReference type="InterPro" id="IPR016024">
    <property type="entry name" value="ARM-type_fold"/>
</dbReference>